<sequence>MGFSKPEATHPLRLSLCEIEYSSGKQILSINLKLFLTDVNEAIVFDPYSKELAFCQPNEPAKANKMLMEYVNQFFYVKANGKKVELKIKRKKLSGEGENTALWVYFDYRHPAPLSSLEIKNAVFTDLFFDQNNIVYVHVNGKNKSMMLNKKTPVHKLKF</sequence>
<dbReference type="RefSeq" id="WP_161436071.1">
    <property type="nucleotide sequence ID" value="NZ_WXYO01000006.1"/>
</dbReference>
<evidence type="ECO:0000313" key="1">
    <source>
        <dbReference type="EMBL" id="NAS13027.1"/>
    </source>
</evidence>
<dbReference type="AlphaFoldDB" id="A0A6L9EE86"/>
<accession>A0A6L9EE86</accession>
<gene>
    <name evidence="1" type="ORF">GTQ38_13510</name>
</gene>
<organism evidence="1 2">
    <name type="scientific">Poritiphilus flavus</name>
    <dbReference type="NCBI Taxonomy" id="2697053"/>
    <lineage>
        <taxon>Bacteria</taxon>
        <taxon>Pseudomonadati</taxon>
        <taxon>Bacteroidota</taxon>
        <taxon>Flavobacteriia</taxon>
        <taxon>Flavobacteriales</taxon>
        <taxon>Flavobacteriaceae</taxon>
        <taxon>Poritiphilus</taxon>
    </lineage>
</organism>
<name>A0A6L9EE86_9FLAO</name>
<protein>
    <submittedName>
        <fullName evidence="1">Uncharacterized protein</fullName>
    </submittedName>
</protein>
<proteinExistence type="predicted"/>
<dbReference type="Pfam" id="PF20420">
    <property type="entry name" value="DUF6702"/>
    <property type="match status" value="1"/>
</dbReference>
<keyword evidence="2" id="KW-1185">Reference proteome</keyword>
<comment type="caution">
    <text evidence="1">The sequence shown here is derived from an EMBL/GenBank/DDBJ whole genome shotgun (WGS) entry which is preliminary data.</text>
</comment>
<reference evidence="1 2" key="1">
    <citation type="submission" date="2020-01" db="EMBL/GenBank/DDBJ databases">
        <title>Bacteria diversity of Porities sp.</title>
        <authorList>
            <person name="Wang G."/>
        </authorList>
    </citation>
    <scope>NUCLEOTIDE SEQUENCE [LARGE SCALE GENOMIC DNA]</scope>
    <source>
        <strain evidence="1 2">R33</strain>
    </source>
</reference>
<dbReference type="Proteomes" id="UP000475249">
    <property type="component" value="Unassembled WGS sequence"/>
</dbReference>
<evidence type="ECO:0000313" key="2">
    <source>
        <dbReference type="Proteomes" id="UP000475249"/>
    </source>
</evidence>
<dbReference type="EMBL" id="WXYO01000006">
    <property type="protein sequence ID" value="NAS13027.1"/>
    <property type="molecule type" value="Genomic_DNA"/>
</dbReference>
<dbReference type="InterPro" id="IPR046525">
    <property type="entry name" value="DUF6702"/>
</dbReference>